<keyword evidence="2" id="KW-0121">Carboxypeptidase</keyword>
<comment type="similarity">
    <text evidence="1 2">Belongs to the peptidase S10 family.</text>
</comment>
<name>A0A5J9TBI2_9POAL</name>
<dbReference type="PROSITE" id="PS00131">
    <property type="entry name" value="CARBOXYPEPT_SER_SER"/>
    <property type="match status" value="1"/>
</dbReference>
<dbReference type="Pfam" id="PF00450">
    <property type="entry name" value="Peptidase_S10"/>
    <property type="match status" value="2"/>
</dbReference>
<dbReference type="AlphaFoldDB" id="A0A5J9TBI2"/>
<dbReference type="PRINTS" id="PR00724">
    <property type="entry name" value="CRBOXYPTASEC"/>
</dbReference>
<gene>
    <name evidence="3" type="ORF">EJB05_42148</name>
</gene>
<dbReference type="Gramene" id="TVU08736">
    <property type="protein sequence ID" value="TVU08736"/>
    <property type="gene ID" value="EJB05_42148"/>
</dbReference>
<keyword evidence="2" id="KW-0645">Protease</keyword>
<evidence type="ECO:0000313" key="4">
    <source>
        <dbReference type="Proteomes" id="UP000324897"/>
    </source>
</evidence>
<dbReference type="InterPro" id="IPR018202">
    <property type="entry name" value="Ser_caboxypep_ser_AS"/>
</dbReference>
<reference evidence="3 4" key="1">
    <citation type="journal article" date="2019" name="Sci. Rep.">
        <title>A high-quality genome of Eragrostis curvula grass provides insights into Poaceae evolution and supports new strategies to enhance forage quality.</title>
        <authorList>
            <person name="Carballo J."/>
            <person name="Santos B.A.C.M."/>
            <person name="Zappacosta D."/>
            <person name="Garbus I."/>
            <person name="Selva J.P."/>
            <person name="Gallo C.A."/>
            <person name="Diaz A."/>
            <person name="Albertini E."/>
            <person name="Caccamo M."/>
            <person name="Echenique V."/>
        </authorList>
    </citation>
    <scope>NUCLEOTIDE SEQUENCE [LARGE SCALE GENOMIC DNA]</scope>
    <source>
        <strain evidence="4">cv. Victoria</strain>
        <tissue evidence="3">Leaf</tissue>
    </source>
</reference>
<comment type="caution">
    <text evidence="3">The sequence shown here is derived from an EMBL/GenBank/DDBJ whole genome shotgun (WGS) entry which is preliminary data.</text>
</comment>
<dbReference type="PANTHER" id="PTHR11802">
    <property type="entry name" value="SERINE PROTEASE FAMILY S10 SERINE CARBOXYPEPTIDASE"/>
    <property type="match status" value="1"/>
</dbReference>
<accession>A0A5J9TBI2</accession>
<dbReference type="PANTHER" id="PTHR11802:SF314">
    <property type="entry name" value="CARBOXYPEPTIDASE"/>
    <property type="match status" value="1"/>
</dbReference>
<evidence type="ECO:0000256" key="2">
    <source>
        <dbReference type="RuleBase" id="RU361156"/>
    </source>
</evidence>
<dbReference type="EC" id="3.4.16.-" evidence="2"/>
<keyword evidence="4" id="KW-1185">Reference proteome</keyword>
<dbReference type="InterPro" id="IPR029058">
    <property type="entry name" value="AB_hydrolase_fold"/>
</dbReference>
<dbReference type="SUPFAM" id="SSF53474">
    <property type="entry name" value="alpha/beta-Hydrolases"/>
    <property type="match status" value="1"/>
</dbReference>
<sequence>MEMLPIWTVLVLCLLANLPGDQAITAGTDDGAERWGYAQVRPKANLFWWWYKSPQRLSSPANPWPTVLWLQGGPGASSVGQGNFNEVGPLDVNLNPRNTTWLQMADVIFVDSPVGVGYSYVEDPSALAKTDAQAAMDVTELIKALVKEIPTLQSSPLHIVGESYGGKLAAMIGVSVARSIRAGTLNLTLGGVVLGDGWVSPIDLALSYPLFLHTMSRLDDSAVGRAITIGIKMKQQIAAQQFLAAYRTLNDLMQFIDGRSGQVVDELLMYGVNVTVYNGQLDVICPTIGAESWLKKLKWDGLQKFLSLPRENLGYCHPLYDTFMRSHKNLRFYWVLGAGHKVPMDQPCTAVYMIGDIVNSPGRK</sequence>
<dbReference type="EMBL" id="RWGY01000039">
    <property type="protein sequence ID" value="TVU08736.1"/>
    <property type="molecule type" value="Genomic_DNA"/>
</dbReference>
<dbReference type="InterPro" id="IPR001563">
    <property type="entry name" value="Peptidase_S10"/>
</dbReference>
<organism evidence="3 4">
    <name type="scientific">Eragrostis curvula</name>
    <name type="common">weeping love grass</name>
    <dbReference type="NCBI Taxonomy" id="38414"/>
    <lineage>
        <taxon>Eukaryota</taxon>
        <taxon>Viridiplantae</taxon>
        <taxon>Streptophyta</taxon>
        <taxon>Embryophyta</taxon>
        <taxon>Tracheophyta</taxon>
        <taxon>Spermatophyta</taxon>
        <taxon>Magnoliopsida</taxon>
        <taxon>Liliopsida</taxon>
        <taxon>Poales</taxon>
        <taxon>Poaceae</taxon>
        <taxon>PACMAD clade</taxon>
        <taxon>Chloridoideae</taxon>
        <taxon>Eragrostideae</taxon>
        <taxon>Eragrostidinae</taxon>
        <taxon>Eragrostis</taxon>
    </lineage>
</organism>
<keyword evidence="2" id="KW-0732">Signal</keyword>
<feature type="chain" id="PRO_5023974845" description="Carboxypeptidase" evidence="2">
    <location>
        <begin position="24"/>
        <end position="364"/>
    </location>
</feature>
<evidence type="ECO:0000256" key="1">
    <source>
        <dbReference type="ARBA" id="ARBA00009431"/>
    </source>
</evidence>
<evidence type="ECO:0000313" key="3">
    <source>
        <dbReference type="EMBL" id="TVU08736.1"/>
    </source>
</evidence>
<dbReference type="GO" id="GO:0006508">
    <property type="term" value="P:proteolysis"/>
    <property type="evidence" value="ECO:0007669"/>
    <property type="project" value="UniProtKB-KW"/>
</dbReference>
<dbReference type="Gene3D" id="3.40.50.11320">
    <property type="match status" value="1"/>
</dbReference>
<keyword evidence="2" id="KW-0378">Hydrolase</keyword>
<dbReference type="Proteomes" id="UP000324897">
    <property type="component" value="Chromosome 3"/>
</dbReference>
<proteinExistence type="inferred from homology"/>
<feature type="signal peptide" evidence="2">
    <location>
        <begin position="1"/>
        <end position="23"/>
    </location>
</feature>
<protein>
    <recommendedName>
        <fullName evidence="2">Carboxypeptidase</fullName>
        <ecNumber evidence="2">3.4.16.-</ecNumber>
    </recommendedName>
</protein>
<dbReference type="OrthoDB" id="664755at2759"/>
<dbReference type="Gene3D" id="3.40.50.1820">
    <property type="entry name" value="alpha/beta hydrolase"/>
    <property type="match status" value="1"/>
</dbReference>
<dbReference type="GO" id="GO:0004185">
    <property type="term" value="F:serine-type carboxypeptidase activity"/>
    <property type="evidence" value="ECO:0007669"/>
    <property type="project" value="UniProtKB-UniRule"/>
</dbReference>